<evidence type="ECO:0000256" key="5">
    <source>
        <dbReference type="ARBA" id="ARBA00022448"/>
    </source>
</evidence>
<dbReference type="Pfam" id="PF06747">
    <property type="entry name" value="CHCH"/>
    <property type="match status" value="1"/>
</dbReference>
<keyword evidence="15" id="KW-0472">Membrane</keyword>
<keyword evidence="8" id="KW-0653">Protein transport</keyword>
<dbReference type="GO" id="GO:0045041">
    <property type="term" value="P:protein import into mitochondrial intermembrane space"/>
    <property type="evidence" value="ECO:0007669"/>
    <property type="project" value="InterPro"/>
</dbReference>
<evidence type="ECO:0000256" key="12">
    <source>
        <dbReference type="ARBA" id="ARBA00023002"/>
    </source>
</evidence>
<evidence type="ECO:0000256" key="2">
    <source>
        <dbReference type="ARBA" id="ARBA00001973"/>
    </source>
</evidence>
<dbReference type="AlphaFoldDB" id="A0A1B2JBF8"/>
<evidence type="ECO:0000256" key="10">
    <source>
        <dbReference type="ARBA" id="ARBA00022968"/>
    </source>
</evidence>
<keyword evidence="11" id="KW-1133">Transmembrane helix</keyword>
<dbReference type="FunFam" id="1.10.287.2900:FF:000002">
    <property type="entry name" value="Mitochondrial intermembrane space import and assembly protein"/>
    <property type="match status" value="1"/>
</dbReference>
<accession>A0A1B2JBF8</accession>
<proteinExistence type="predicted"/>
<comment type="cofactor">
    <cofactor evidence="1">
        <name>Zn(2+)</name>
        <dbReference type="ChEBI" id="CHEBI:29105"/>
    </cofactor>
</comment>
<evidence type="ECO:0000256" key="9">
    <source>
        <dbReference type="ARBA" id="ARBA00022946"/>
    </source>
</evidence>
<dbReference type="GO" id="GO:0005758">
    <property type="term" value="C:mitochondrial intermembrane space"/>
    <property type="evidence" value="ECO:0007669"/>
    <property type="project" value="TreeGrafter"/>
</dbReference>
<keyword evidence="16" id="KW-1015">Disulfide bond</keyword>
<reference evidence="21 22" key="1">
    <citation type="submission" date="2016-02" db="EMBL/GenBank/DDBJ databases">
        <title>Comparative genomic and transcriptomic foundation for Pichia pastoris.</title>
        <authorList>
            <person name="Love K.R."/>
            <person name="Shah K.A."/>
            <person name="Whittaker C.A."/>
            <person name="Wu J."/>
            <person name="Bartlett M.C."/>
            <person name="Ma D."/>
            <person name="Leeson R.L."/>
            <person name="Priest M."/>
            <person name="Young S.K."/>
            <person name="Love J.C."/>
        </authorList>
    </citation>
    <scope>NUCLEOTIDE SEQUENCE [LARGE SCALE GENOMIC DNA]</scope>
    <source>
        <strain evidence="21 22">ATCC 28485</strain>
    </source>
</reference>
<dbReference type="Gene3D" id="1.10.287.2900">
    <property type="match status" value="1"/>
</dbReference>
<keyword evidence="7" id="KW-0999">Mitochondrion inner membrane</keyword>
<feature type="compositionally biased region" description="Polar residues" evidence="19">
    <location>
        <begin position="96"/>
        <end position="110"/>
    </location>
</feature>
<keyword evidence="13" id="KW-0811">Translocation</keyword>
<feature type="region of interest" description="Disordered" evidence="19">
    <location>
        <begin position="218"/>
        <end position="244"/>
    </location>
</feature>
<keyword evidence="10" id="KW-0735">Signal-anchor</keyword>
<evidence type="ECO:0000256" key="13">
    <source>
        <dbReference type="ARBA" id="ARBA00023010"/>
    </source>
</evidence>
<organism evidence="21 22">
    <name type="scientific">Komagataella pastoris</name>
    <name type="common">Yeast</name>
    <name type="synonym">Pichia pastoris</name>
    <dbReference type="NCBI Taxonomy" id="4922"/>
    <lineage>
        <taxon>Eukaryota</taxon>
        <taxon>Fungi</taxon>
        <taxon>Dikarya</taxon>
        <taxon>Ascomycota</taxon>
        <taxon>Saccharomycotina</taxon>
        <taxon>Pichiomycetes</taxon>
        <taxon>Pichiales</taxon>
        <taxon>Pichiaceae</taxon>
        <taxon>Komagataella</taxon>
    </lineage>
</organism>
<evidence type="ECO:0000313" key="21">
    <source>
        <dbReference type="EMBL" id="ANZ75319.1"/>
    </source>
</evidence>
<keyword evidence="5" id="KW-0813">Transport</keyword>
<comment type="cofactor">
    <cofactor evidence="2">
        <name>Cu(2+)</name>
        <dbReference type="ChEBI" id="CHEBI:29036"/>
    </cofactor>
</comment>
<evidence type="ECO:0000256" key="6">
    <source>
        <dbReference type="ARBA" id="ARBA00022692"/>
    </source>
</evidence>
<protein>
    <recommendedName>
        <fullName evidence="4">Mitochondrial intermembrane space import and assembly protein 40</fullName>
    </recommendedName>
    <alternativeName>
        <fullName evidence="18">Mitochondrial import inner membrane translocase TIM40</fullName>
    </alternativeName>
</protein>
<dbReference type="PROSITE" id="PS51808">
    <property type="entry name" value="CHCH"/>
    <property type="match status" value="1"/>
</dbReference>
<keyword evidence="12" id="KW-0560">Oxidoreductase</keyword>
<evidence type="ECO:0000256" key="1">
    <source>
        <dbReference type="ARBA" id="ARBA00001947"/>
    </source>
</evidence>
<evidence type="ECO:0000313" key="22">
    <source>
        <dbReference type="Proteomes" id="UP000094565"/>
    </source>
</evidence>
<feature type="domain" description="CHCH" evidence="20">
    <location>
        <begin position="144"/>
        <end position="180"/>
    </location>
</feature>
<evidence type="ECO:0000256" key="16">
    <source>
        <dbReference type="ARBA" id="ARBA00023157"/>
    </source>
</evidence>
<keyword evidence="6" id="KW-0812">Transmembrane</keyword>
<comment type="subcellular location">
    <subcellularLocation>
        <location evidence="3">Mitochondrion inner membrane</location>
        <topology evidence="3">Single-pass type II membrane protein</topology>
        <orientation evidence="3">Intermembrane side</orientation>
    </subcellularLocation>
</comment>
<evidence type="ECO:0000256" key="4">
    <source>
        <dbReference type="ARBA" id="ARBA00013714"/>
    </source>
</evidence>
<keyword evidence="17" id="KW-0676">Redox-active center</keyword>
<name>A0A1B2JBF8_PICPA</name>
<evidence type="ECO:0000259" key="20">
    <source>
        <dbReference type="Pfam" id="PF06747"/>
    </source>
</evidence>
<dbReference type="InterPro" id="IPR010625">
    <property type="entry name" value="CHCH"/>
</dbReference>
<evidence type="ECO:0000256" key="15">
    <source>
        <dbReference type="ARBA" id="ARBA00023136"/>
    </source>
</evidence>
<dbReference type="GO" id="GO:0015035">
    <property type="term" value="F:protein-disulfide reductase activity"/>
    <property type="evidence" value="ECO:0007669"/>
    <property type="project" value="InterPro"/>
</dbReference>
<keyword evidence="9" id="KW-0809">Transit peptide</keyword>
<dbReference type="OrthoDB" id="7481291at2759"/>
<evidence type="ECO:0000256" key="3">
    <source>
        <dbReference type="ARBA" id="ARBA00004164"/>
    </source>
</evidence>
<dbReference type="GO" id="GO:0005743">
    <property type="term" value="C:mitochondrial inner membrane"/>
    <property type="evidence" value="ECO:0007669"/>
    <property type="project" value="UniProtKB-SubCell"/>
</dbReference>
<evidence type="ECO:0000256" key="19">
    <source>
        <dbReference type="SAM" id="MobiDB-lite"/>
    </source>
</evidence>
<keyword evidence="14" id="KW-0496">Mitochondrion</keyword>
<feature type="region of interest" description="Disordered" evidence="19">
    <location>
        <begin position="93"/>
        <end position="120"/>
    </location>
</feature>
<evidence type="ECO:0000256" key="8">
    <source>
        <dbReference type="ARBA" id="ARBA00022927"/>
    </source>
</evidence>
<evidence type="ECO:0000256" key="11">
    <source>
        <dbReference type="ARBA" id="ARBA00022989"/>
    </source>
</evidence>
<dbReference type="PANTHER" id="PTHR21622:SF0">
    <property type="entry name" value="COILED-COIL-HELIX-COILED-COIL-HELIX DOMAIN CONTAINING 4"/>
    <property type="match status" value="1"/>
</dbReference>
<dbReference type="InterPro" id="IPR039289">
    <property type="entry name" value="CHCHD4"/>
</dbReference>
<dbReference type="PANTHER" id="PTHR21622">
    <property type="entry name" value="COILED-COIL-HELIX-COILED-COIL-HELIX DOMAIN CONTAINING 4"/>
    <property type="match status" value="1"/>
</dbReference>
<evidence type="ECO:0000256" key="18">
    <source>
        <dbReference type="ARBA" id="ARBA00033150"/>
    </source>
</evidence>
<gene>
    <name evidence="21" type="primary">MIA40</name>
    <name evidence="21" type="ORF">ATY40_BA7502486</name>
</gene>
<evidence type="ECO:0000256" key="17">
    <source>
        <dbReference type="ARBA" id="ARBA00023284"/>
    </source>
</evidence>
<sequence>MNRFGSTVLRANRPVFKRLFRDSARKLYSTRTASSYSNAWKYVAVSGLVSTIAIGYSMRQSAVALETEVVEAAEIPKIGAAVTETLVVPKEKLSAESGSSGETVPTQQSPEPEAEHEQAGAYNPETGEINWDCPCLGGMADGPCGEEFKAAFSCFIYSEAEPKGIDCIEKFKGMQECFRKYPEVYSEELRNDEEYGEVPADAAAEVEAENKLVEQIKEAHETEGSISIQAEHANEAAQETPEIK</sequence>
<dbReference type="EMBL" id="CP014585">
    <property type="protein sequence ID" value="ANZ75319.1"/>
    <property type="molecule type" value="Genomic_DNA"/>
</dbReference>
<keyword evidence="22" id="KW-1185">Reference proteome</keyword>
<evidence type="ECO:0000256" key="7">
    <source>
        <dbReference type="ARBA" id="ARBA00022792"/>
    </source>
</evidence>
<evidence type="ECO:0000256" key="14">
    <source>
        <dbReference type="ARBA" id="ARBA00023128"/>
    </source>
</evidence>
<dbReference type="Proteomes" id="UP000094565">
    <property type="component" value="Chromosome 2"/>
</dbReference>